<dbReference type="OrthoDB" id="10252740at2759"/>
<sequence>RTITVAFHFIVKVRTSDSFVKSEAKVLCAPEIKYKTASIQPDRSGALQWRISPSAQFYQPATVKSVSLVIFDRAISDGEASEFYRALARAGRERGMVVQENSMKVVNLSSELDSEIEEHFRSCTGKVSMIMCITKDKKDPVHDFVKLLEARHKVLTQHVCRQTALACSNRGGAKTLENVLLKFNVKNGGVNHTVSAARAALGGGTTQQDINGRLFNGKMFVGFELSHAAAQCFYDRQVAEKVKEPTVVG</sequence>
<dbReference type="PANTHER" id="PTHR22891">
    <property type="entry name" value="EUKARYOTIC TRANSLATION INITIATION FACTOR 2C"/>
    <property type="match status" value="1"/>
</dbReference>
<dbReference type="Gene3D" id="3.40.50.2300">
    <property type="match status" value="1"/>
</dbReference>
<proteinExistence type="predicted"/>
<dbReference type="GO" id="GO:0003676">
    <property type="term" value="F:nucleic acid binding"/>
    <property type="evidence" value="ECO:0007669"/>
    <property type="project" value="InterPro"/>
</dbReference>
<dbReference type="AlphaFoldDB" id="A0A2G9TAZ2"/>
<feature type="non-terminal residue" evidence="2">
    <location>
        <position position="249"/>
    </location>
</feature>
<gene>
    <name evidence="2" type="ORF">TELCIR_23494</name>
</gene>
<accession>A0A2G9TAZ2</accession>
<keyword evidence="3" id="KW-1185">Reference proteome</keyword>
<dbReference type="InterPro" id="IPR012337">
    <property type="entry name" value="RNaseH-like_sf"/>
</dbReference>
<organism evidence="2 3">
    <name type="scientific">Teladorsagia circumcincta</name>
    <name type="common">Brown stomach worm</name>
    <name type="synonym">Ostertagia circumcincta</name>
    <dbReference type="NCBI Taxonomy" id="45464"/>
    <lineage>
        <taxon>Eukaryota</taxon>
        <taxon>Metazoa</taxon>
        <taxon>Ecdysozoa</taxon>
        <taxon>Nematoda</taxon>
        <taxon>Chromadorea</taxon>
        <taxon>Rhabditida</taxon>
        <taxon>Rhabditina</taxon>
        <taxon>Rhabditomorpha</taxon>
        <taxon>Strongyloidea</taxon>
        <taxon>Trichostrongylidae</taxon>
        <taxon>Teladorsagia</taxon>
    </lineage>
</organism>
<dbReference type="Proteomes" id="UP000230423">
    <property type="component" value="Unassembled WGS sequence"/>
</dbReference>
<protein>
    <recommendedName>
        <fullName evidence="1">Piwi domain-containing protein</fullName>
    </recommendedName>
</protein>
<evidence type="ECO:0000313" key="3">
    <source>
        <dbReference type="Proteomes" id="UP000230423"/>
    </source>
</evidence>
<feature type="domain" description="Piwi" evidence="1">
    <location>
        <begin position="130"/>
        <end position="232"/>
    </location>
</feature>
<dbReference type="SUPFAM" id="SSF53098">
    <property type="entry name" value="Ribonuclease H-like"/>
    <property type="match status" value="1"/>
</dbReference>
<dbReference type="Pfam" id="PF02171">
    <property type="entry name" value="Piwi"/>
    <property type="match status" value="1"/>
</dbReference>
<evidence type="ECO:0000313" key="2">
    <source>
        <dbReference type="EMBL" id="PIO55123.1"/>
    </source>
</evidence>
<dbReference type="EMBL" id="KZ388732">
    <property type="protein sequence ID" value="PIO55123.1"/>
    <property type="molecule type" value="Genomic_DNA"/>
</dbReference>
<reference evidence="2 3" key="1">
    <citation type="submission" date="2015-09" db="EMBL/GenBank/DDBJ databases">
        <title>Draft genome of the parasitic nematode Teladorsagia circumcincta isolate WARC Sus (inbred).</title>
        <authorList>
            <person name="Mitreva M."/>
        </authorList>
    </citation>
    <scope>NUCLEOTIDE SEQUENCE [LARGE SCALE GENOMIC DNA]</scope>
    <source>
        <strain evidence="2 3">S</strain>
    </source>
</reference>
<name>A0A2G9TAZ2_TELCI</name>
<evidence type="ECO:0000259" key="1">
    <source>
        <dbReference type="Pfam" id="PF02171"/>
    </source>
</evidence>
<feature type="non-terminal residue" evidence="2">
    <location>
        <position position="1"/>
    </location>
</feature>
<dbReference type="InterPro" id="IPR003165">
    <property type="entry name" value="Piwi"/>
</dbReference>